<protein>
    <submittedName>
        <fullName evidence="2">Uncharacterized protein</fullName>
    </submittedName>
</protein>
<evidence type="ECO:0000313" key="3">
    <source>
        <dbReference type="Proteomes" id="UP001634394"/>
    </source>
</evidence>
<dbReference type="AlphaFoldDB" id="A0ABD3W3Y2"/>
<proteinExistence type="predicted"/>
<accession>A0ABD3W3Y2</accession>
<feature type="region of interest" description="Disordered" evidence="1">
    <location>
        <begin position="19"/>
        <end position="65"/>
    </location>
</feature>
<reference evidence="2 3" key="1">
    <citation type="submission" date="2024-11" db="EMBL/GenBank/DDBJ databases">
        <title>Chromosome-level genome assembly of the freshwater bivalve Anodonta woodiana.</title>
        <authorList>
            <person name="Chen X."/>
        </authorList>
    </citation>
    <scope>NUCLEOTIDE SEQUENCE [LARGE SCALE GENOMIC DNA]</scope>
    <source>
        <strain evidence="2">MN2024</strain>
        <tissue evidence="2">Gills</tissue>
    </source>
</reference>
<keyword evidence="3" id="KW-1185">Reference proteome</keyword>
<dbReference type="EMBL" id="JBJQND010000009">
    <property type="protein sequence ID" value="KAL3867448.1"/>
    <property type="molecule type" value="Genomic_DNA"/>
</dbReference>
<gene>
    <name evidence="2" type="ORF">ACJMK2_044650</name>
</gene>
<name>A0ABD3W3Y2_SINWO</name>
<evidence type="ECO:0000256" key="1">
    <source>
        <dbReference type="SAM" id="MobiDB-lite"/>
    </source>
</evidence>
<evidence type="ECO:0000313" key="2">
    <source>
        <dbReference type="EMBL" id="KAL3867448.1"/>
    </source>
</evidence>
<organism evidence="2 3">
    <name type="scientific">Sinanodonta woodiana</name>
    <name type="common">Chinese pond mussel</name>
    <name type="synonym">Anodonta woodiana</name>
    <dbReference type="NCBI Taxonomy" id="1069815"/>
    <lineage>
        <taxon>Eukaryota</taxon>
        <taxon>Metazoa</taxon>
        <taxon>Spiralia</taxon>
        <taxon>Lophotrochozoa</taxon>
        <taxon>Mollusca</taxon>
        <taxon>Bivalvia</taxon>
        <taxon>Autobranchia</taxon>
        <taxon>Heteroconchia</taxon>
        <taxon>Palaeoheterodonta</taxon>
        <taxon>Unionida</taxon>
        <taxon>Unionoidea</taxon>
        <taxon>Unionidae</taxon>
        <taxon>Unioninae</taxon>
        <taxon>Sinanodonta</taxon>
    </lineage>
</organism>
<comment type="caution">
    <text evidence="2">The sequence shown here is derived from an EMBL/GenBank/DDBJ whole genome shotgun (WGS) entry which is preliminary data.</text>
</comment>
<dbReference type="Proteomes" id="UP001634394">
    <property type="component" value="Unassembled WGS sequence"/>
</dbReference>
<sequence>MQCSLVIHIYIEMENTISTFDEPYTDPNDDAHDIEDKCSRRSDDSSYKPDESDPMDSILNSTDHSQCRAMEPADTRFHFRSTKRGYFVTKVKEDCNAVCTHI</sequence>
<feature type="compositionally biased region" description="Basic and acidic residues" evidence="1">
    <location>
        <begin position="29"/>
        <end position="51"/>
    </location>
</feature>